<dbReference type="Proteomes" id="UP001385892">
    <property type="component" value="Unassembled WGS sequence"/>
</dbReference>
<protein>
    <submittedName>
        <fullName evidence="1">Uncharacterized protein</fullName>
    </submittedName>
</protein>
<reference evidence="1 2" key="1">
    <citation type="submission" date="2024-03" db="EMBL/GenBank/DDBJ databases">
        <title>Novel species of the genus Variovorax.</title>
        <authorList>
            <person name="Liu Q."/>
            <person name="Xin Y.-H."/>
        </authorList>
    </citation>
    <scope>NUCLEOTIDE SEQUENCE [LARGE SCALE GENOMIC DNA]</scope>
    <source>
        <strain evidence="1 2">KACC 18900</strain>
    </source>
</reference>
<name>A0ABU8WKV6_9BURK</name>
<organism evidence="1 2">
    <name type="scientific">Variovorax rhizosphaerae</name>
    <dbReference type="NCBI Taxonomy" id="1836200"/>
    <lineage>
        <taxon>Bacteria</taxon>
        <taxon>Pseudomonadati</taxon>
        <taxon>Pseudomonadota</taxon>
        <taxon>Betaproteobacteria</taxon>
        <taxon>Burkholderiales</taxon>
        <taxon>Comamonadaceae</taxon>
        <taxon>Variovorax</taxon>
    </lineage>
</organism>
<dbReference type="RefSeq" id="WP_340343160.1">
    <property type="nucleotide sequence ID" value="NZ_JBBKZT010000006.1"/>
</dbReference>
<proteinExistence type="predicted"/>
<accession>A0ABU8WKV6</accession>
<gene>
    <name evidence="1" type="ORF">WKW82_15350</name>
</gene>
<dbReference type="EMBL" id="JBBKZT010000006">
    <property type="protein sequence ID" value="MEJ8848034.1"/>
    <property type="molecule type" value="Genomic_DNA"/>
</dbReference>
<comment type="caution">
    <text evidence="1">The sequence shown here is derived from an EMBL/GenBank/DDBJ whole genome shotgun (WGS) entry which is preliminary data.</text>
</comment>
<evidence type="ECO:0000313" key="2">
    <source>
        <dbReference type="Proteomes" id="UP001385892"/>
    </source>
</evidence>
<sequence length="105" mass="12179">MMVPSSFLRLFSLQGFHLRDSEQRHTSRVRHAMLSLLQVHGGHEVQRVAQRVRFAGNLQSLWHLRQRMMSAISELDGEAAARRQLRPINSLFKRWLPDTTSTSNT</sequence>
<keyword evidence="2" id="KW-1185">Reference proteome</keyword>
<evidence type="ECO:0000313" key="1">
    <source>
        <dbReference type="EMBL" id="MEJ8848034.1"/>
    </source>
</evidence>